<name>A0A0C3S6L9_PHLG1</name>
<sequence>MHSQLLSRLSTALGRESAKRELRWMMQALEDAPRDDTLADMVARRAAGEPLQYILGTQPFGPLSLLTRAPVLIPRPETEDWTFRLSALLTPSPRKPVRLLDLCTGSGCIPLLLCRLWPPGAVRAYGVDIGTEAVQLATENAARTGFGAPAQAEADPPARNTFRAVGMGQAARVAHILRDPGGLARTQIWKDPWGVDRVVVATR</sequence>
<dbReference type="Pfam" id="PF17827">
    <property type="entry name" value="PrmC_N"/>
    <property type="match status" value="1"/>
</dbReference>
<accession>A0A0C3S6L9</accession>
<dbReference type="HOGENOM" id="CLU_1349364_0_0_1"/>
<dbReference type="GO" id="GO:0005739">
    <property type="term" value="C:mitochondrion"/>
    <property type="evidence" value="ECO:0007669"/>
    <property type="project" value="TreeGrafter"/>
</dbReference>
<dbReference type="OrthoDB" id="269872at2759"/>
<dbReference type="Gene3D" id="1.10.8.10">
    <property type="entry name" value="DNA helicase RuvA subunit, C-terminal domain"/>
    <property type="match status" value="1"/>
</dbReference>
<dbReference type="SUPFAM" id="SSF53335">
    <property type="entry name" value="S-adenosyl-L-methionine-dependent methyltransferases"/>
    <property type="match status" value="1"/>
</dbReference>
<keyword evidence="3" id="KW-1185">Reference proteome</keyword>
<feature type="domain" description="Release factor glutamine methyltransferase N-terminal" evidence="1">
    <location>
        <begin position="36"/>
        <end position="56"/>
    </location>
</feature>
<dbReference type="InterPro" id="IPR029063">
    <property type="entry name" value="SAM-dependent_MTases_sf"/>
</dbReference>
<dbReference type="Gene3D" id="3.40.50.150">
    <property type="entry name" value="Vaccinia Virus protein VP39"/>
    <property type="match status" value="1"/>
</dbReference>
<evidence type="ECO:0000313" key="3">
    <source>
        <dbReference type="Proteomes" id="UP000053257"/>
    </source>
</evidence>
<proteinExistence type="predicted"/>
<dbReference type="AlphaFoldDB" id="A0A0C3S6L9"/>
<reference evidence="2 3" key="1">
    <citation type="journal article" date="2014" name="PLoS Genet.">
        <title>Analysis of the Phlebiopsis gigantea genome, transcriptome and secretome provides insight into its pioneer colonization strategies of wood.</title>
        <authorList>
            <person name="Hori C."/>
            <person name="Ishida T."/>
            <person name="Igarashi K."/>
            <person name="Samejima M."/>
            <person name="Suzuki H."/>
            <person name="Master E."/>
            <person name="Ferreira P."/>
            <person name="Ruiz-Duenas F.J."/>
            <person name="Held B."/>
            <person name="Canessa P."/>
            <person name="Larrondo L.F."/>
            <person name="Schmoll M."/>
            <person name="Druzhinina I.S."/>
            <person name="Kubicek C.P."/>
            <person name="Gaskell J.A."/>
            <person name="Kersten P."/>
            <person name="St John F."/>
            <person name="Glasner J."/>
            <person name="Sabat G."/>
            <person name="Splinter BonDurant S."/>
            <person name="Syed K."/>
            <person name="Yadav J."/>
            <person name="Mgbeahuruike A.C."/>
            <person name="Kovalchuk A."/>
            <person name="Asiegbu F.O."/>
            <person name="Lackner G."/>
            <person name="Hoffmeister D."/>
            <person name="Rencoret J."/>
            <person name="Gutierrez A."/>
            <person name="Sun H."/>
            <person name="Lindquist E."/>
            <person name="Barry K."/>
            <person name="Riley R."/>
            <person name="Grigoriev I.V."/>
            <person name="Henrissat B."/>
            <person name="Kues U."/>
            <person name="Berka R.M."/>
            <person name="Martinez A.T."/>
            <person name="Covert S.F."/>
            <person name="Blanchette R.A."/>
            <person name="Cullen D."/>
        </authorList>
    </citation>
    <scope>NUCLEOTIDE SEQUENCE [LARGE SCALE GENOMIC DNA]</scope>
    <source>
        <strain evidence="2 3">11061_1 CR5-6</strain>
    </source>
</reference>
<evidence type="ECO:0000313" key="2">
    <source>
        <dbReference type="EMBL" id="KIP04200.1"/>
    </source>
</evidence>
<dbReference type="InterPro" id="IPR040758">
    <property type="entry name" value="PrmC_N"/>
</dbReference>
<gene>
    <name evidence="2" type="ORF">PHLGIDRAFT_15339</name>
</gene>
<dbReference type="STRING" id="745531.A0A0C3S6L9"/>
<organism evidence="2 3">
    <name type="scientific">Phlebiopsis gigantea (strain 11061_1 CR5-6)</name>
    <name type="common">White-rot fungus</name>
    <name type="synonym">Peniophora gigantea</name>
    <dbReference type="NCBI Taxonomy" id="745531"/>
    <lineage>
        <taxon>Eukaryota</taxon>
        <taxon>Fungi</taxon>
        <taxon>Dikarya</taxon>
        <taxon>Basidiomycota</taxon>
        <taxon>Agaricomycotina</taxon>
        <taxon>Agaricomycetes</taxon>
        <taxon>Polyporales</taxon>
        <taxon>Phanerochaetaceae</taxon>
        <taxon>Phlebiopsis</taxon>
    </lineage>
</organism>
<dbReference type="InterPro" id="IPR050320">
    <property type="entry name" value="N5-glutamine_MTase"/>
</dbReference>
<protein>
    <recommendedName>
        <fullName evidence="1">Release factor glutamine methyltransferase N-terminal domain-containing protein</fullName>
    </recommendedName>
</protein>
<dbReference type="Proteomes" id="UP000053257">
    <property type="component" value="Unassembled WGS sequence"/>
</dbReference>
<dbReference type="PANTHER" id="PTHR18895">
    <property type="entry name" value="HEMK METHYLTRANSFERASE"/>
    <property type="match status" value="1"/>
</dbReference>
<evidence type="ECO:0000259" key="1">
    <source>
        <dbReference type="Pfam" id="PF17827"/>
    </source>
</evidence>
<dbReference type="EMBL" id="KN840582">
    <property type="protein sequence ID" value="KIP04200.1"/>
    <property type="molecule type" value="Genomic_DNA"/>
</dbReference>
<dbReference type="PANTHER" id="PTHR18895:SF74">
    <property type="entry name" value="MTRF1L RELEASE FACTOR GLUTAMINE METHYLTRANSFERASE"/>
    <property type="match status" value="1"/>
</dbReference>